<sequence>MRTIANYRPAKGQKIKSLLITLLFLAAAFLAGAAVQKEANFIQDLIAAAPVALEGIKAFLNEKVVFKVNTVTSQFKWTVAITLLVIKDFIWHSVRGP</sequence>
<keyword evidence="3" id="KW-1185">Reference proteome</keyword>
<gene>
    <name evidence="2" type="ORF">Psch_03855</name>
</gene>
<comment type="caution">
    <text evidence="2">The sequence shown here is derived from an EMBL/GenBank/DDBJ whole genome shotgun (WGS) entry which is preliminary data.</text>
</comment>
<keyword evidence="1" id="KW-0732">Signal</keyword>
<dbReference type="AlphaFoldDB" id="A0A4Y7R5V9"/>
<name>A0A4Y7R5V9_9FIRM</name>
<evidence type="ECO:0000313" key="3">
    <source>
        <dbReference type="Proteomes" id="UP000298324"/>
    </source>
</evidence>
<proteinExistence type="predicted"/>
<dbReference type="RefSeq" id="WP_190259376.1">
    <property type="nucleotide sequence ID" value="NZ_QFGA01000004.1"/>
</dbReference>
<dbReference type="Proteomes" id="UP000298324">
    <property type="component" value="Unassembled WGS sequence"/>
</dbReference>
<accession>A0A4Y7R5V9</accession>
<evidence type="ECO:0000256" key="1">
    <source>
        <dbReference type="SAM" id="SignalP"/>
    </source>
</evidence>
<organism evidence="2 3">
    <name type="scientific">Pelotomaculum schinkii</name>
    <dbReference type="NCBI Taxonomy" id="78350"/>
    <lineage>
        <taxon>Bacteria</taxon>
        <taxon>Bacillati</taxon>
        <taxon>Bacillota</taxon>
        <taxon>Clostridia</taxon>
        <taxon>Eubacteriales</taxon>
        <taxon>Desulfotomaculaceae</taxon>
        <taxon>Pelotomaculum</taxon>
    </lineage>
</organism>
<dbReference type="EMBL" id="QFGA01000004">
    <property type="protein sequence ID" value="TEB04133.1"/>
    <property type="molecule type" value="Genomic_DNA"/>
</dbReference>
<evidence type="ECO:0000313" key="2">
    <source>
        <dbReference type="EMBL" id="TEB04133.1"/>
    </source>
</evidence>
<feature type="signal peptide" evidence="1">
    <location>
        <begin position="1"/>
        <end position="33"/>
    </location>
</feature>
<feature type="chain" id="PRO_5021414993" evidence="1">
    <location>
        <begin position="34"/>
        <end position="97"/>
    </location>
</feature>
<protein>
    <submittedName>
        <fullName evidence="2">Uncharacterized protein</fullName>
    </submittedName>
</protein>
<reference evidence="2 3" key="1">
    <citation type="journal article" date="2018" name="Environ. Microbiol.">
        <title>Novel energy conservation strategies and behaviour of Pelotomaculum schinkii driving syntrophic propionate catabolism.</title>
        <authorList>
            <person name="Hidalgo-Ahumada C.A.P."/>
            <person name="Nobu M.K."/>
            <person name="Narihiro T."/>
            <person name="Tamaki H."/>
            <person name="Liu W.T."/>
            <person name="Kamagata Y."/>
            <person name="Stams A.J.M."/>
            <person name="Imachi H."/>
            <person name="Sousa D.Z."/>
        </authorList>
    </citation>
    <scope>NUCLEOTIDE SEQUENCE [LARGE SCALE GENOMIC DNA]</scope>
    <source>
        <strain evidence="2 3">HH</strain>
    </source>
</reference>